<reference evidence="1" key="1">
    <citation type="submission" date="2021-02" db="EMBL/GenBank/DDBJ databases">
        <authorList>
            <person name="Steward A R."/>
        </authorList>
    </citation>
    <scope>NUCLEOTIDE SEQUENCE</scope>
</reference>
<evidence type="ECO:0000313" key="2">
    <source>
        <dbReference type="Proteomes" id="UP000663880"/>
    </source>
</evidence>
<proteinExistence type="predicted"/>
<organism evidence="1 2">
    <name type="scientific">Pieris macdunnoughi</name>
    <dbReference type="NCBI Taxonomy" id="345717"/>
    <lineage>
        <taxon>Eukaryota</taxon>
        <taxon>Metazoa</taxon>
        <taxon>Ecdysozoa</taxon>
        <taxon>Arthropoda</taxon>
        <taxon>Hexapoda</taxon>
        <taxon>Insecta</taxon>
        <taxon>Pterygota</taxon>
        <taxon>Neoptera</taxon>
        <taxon>Endopterygota</taxon>
        <taxon>Lepidoptera</taxon>
        <taxon>Glossata</taxon>
        <taxon>Ditrysia</taxon>
        <taxon>Papilionoidea</taxon>
        <taxon>Pieridae</taxon>
        <taxon>Pierinae</taxon>
        <taxon>Pieris</taxon>
    </lineage>
</organism>
<name>A0A821XXC8_9NEOP</name>
<sequence length="99" mass="10920">MQSGGARRGKANGGHLEIGLFGKHHVSARPLGNSAAKRSGTIHAPRAFFVCATFLSFACYRSAPTLTKDKHSKNKPIHSPFELSIFYLYADTDLRFVRQ</sequence>
<dbReference type="Proteomes" id="UP000663880">
    <property type="component" value="Unassembled WGS sequence"/>
</dbReference>
<evidence type="ECO:0000313" key="1">
    <source>
        <dbReference type="EMBL" id="CAF4951222.1"/>
    </source>
</evidence>
<comment type="caution">
    <text evidence="1">The sequence shown here is derived from an EMBL/GenBank/DDBJ whole genome shotgun (WGS) entry which is preliminary data.</text>
</comment>
<dbReference type="AlphaFoldDB" id="A0A821XXC8"/>
<protein>
    <submittedName>
        <fullName evidence="1">Uncharacterized protein</fullName>
    </submittedName>
</protein>
<accession>A0A821XXC8</accession>
<keyword evidence="2" id="KW-1185">Reference proteome</keyword>
<dbReference type="EMBL" id="CAJOBZ010000073">
    <property type="protein sequence ID" value="CAF4951222.1"/>
    <property type="molecule type" value="Genomic_DNA"/>
</dbReference>
<gene>
    <name evidence="1" type="ORF">PMACD_LOCUS15704</name>
</gene>